<reference evidence="1" key="3">
    <citation type="submission" date="2020-06" db="EMBL/GenBank/DDBJ databases">
        <title>Helianthus annuus Genome sequencing and assembly Release 2.</title>
        <authorList>
            <person name="Gouzy J."/>
            <person name="Langlade N."/>
            <person name="Munos S."/>
        </authorList>
    </citation>
    <scope>NUCLEOTIDE SEQUENCE</scope>
    <source>
        <tissue evidence="1">Leaves</tissue>
    </source>
</reference>
<evidence type="ECO:0000313" key="3">
    <source>
        <dbReference type="Proteomes" id="UP000215914"/>
    </source>
</evidence>
<reference evidence="1 3" key="1">
    <citation type="journal article" date="2017" name="Nature">
        <title>The sunflower genome provides insights into oil metabolism, flowering and Asterid evolution.</title>
        <authorList>
            <person name="Badouin H."/>
            <person name="Gouzy J."/>
            <person name="Grassa C.J."/>
            <person name="Murat F."/>
            <person name="Staton S.E."/>
            <person name="Cottret L."/>
            <person name="Lelandais-Briere C."/>
            <person name="Owens G.L."/>
            <person name="Carrere S."/>
            <person name="Mayjonade B."/>
            <person name="Legrand L."/>
            <person name="Gill N."/>
            <person name="Kane N.C."/>
            <person name="Bowers J.E."/>
            <person name="Hubner S."/>
            <person name="Bellec A."/>
            <person name="Berard A."/>
            <person name="Berges H."/>
            <person name="Blanchet N."/>
            <person name="Boniface M.C."/>
            <person name="Brunel D."/>
            <person name="Catrice O."/>
            <person name="Chaidir N."/>
            <person name="Claudel C."/>
            <person name="Donnadieu C."/>
            <person name="Faraut T."/>
            <person name="Fievet G."/>
            <person name="Helmstetter N."/>
            <person name="King M."/>
            <person name="Knapp S.J."/>
            <person name="Lai Z."/>
            <person name="Le Paslier M.C."/>
            <person name="Lippi Y."/>
            <person name="Lorenzon L."/>
            <person name="Mandel J.R."/>
            <person name="Marage G."/>
            <person name="Marchand G."/>
            <person name="Marquand E."/>
            <person name="Bret-Mestries E."/>
            <person name="Morien E."/>
            <person name="Nambeesan S."/>
            <person name="Nguyen T."/>
            <person name="Pegot-Espagnet P."/>
            <person name="Pouilly N."/>
            <person name="Raftis F."/>
            <person name="Sallet E."/>
            <person name="Schiex T."/>
            <person name="Thomas J."/>
            <person name="Vandecasteele C."/>
            <person name="Vares D."/>
            <person name="Vear F."/>
            <person name="Vautrin S."/>
            <person name="Crespi M."/>
            <person name="Mangin B."/>
            <person name="Burke J.M."/>
            <person name="Salse J."/>
            <person name="Munos S."/>
            <person name="Vincourt P."/>
            <person name="Rieseberg L.H."/>
            <person name="Langlade N.B."/>
        </authorList>
    </citation>
    <scope>NUCLEOTIDE SEQUENCE [LARGE SCALE GENOMIC DNA]</scope>
    <source>
        <strain evidence="3">cv. SF193</strain>
        <tissue evidence="1">Leaves</tissue>
    </source>
</reference>
<keyword evidence="3" id="KW-1185">Reference proteome</keyword>
<evidence type="ECO:0000313" key="1">
    <source>
        <dbReference type="EMBL" id="KAF5754673.1"/>
    </source>
</evidence>
<dbReference type="EMBL" id="MNCJ02000332">
    <property type="protein sequence ID" value="KAF5754673.1"/>
    <property type="molecule type" value="Genomic_DNA"/>
</dbReference>
<protein>
    <submittedName>
        <fullName evidence="2">Uncharacterized protein</fullName>
    </submittedName>
</protein>
<dbReference type="AlphaFoldDB" id="A0A251RN99"/>
<reference evidence="2" key="2">
    <citation type="submission" date="2017-02" db="EMBL/GenBank/DDBJ databases">
        <title>Sunflower complete genome.</title>
        <authorList>
            <person name="Langlade N."/>
            <person name="Munos S."/>
        </authorList>
    </citation>
    <scope>NUCLEOTIDE SEQUENCE [LARGE SCALE GENOMIC DNA]</scope>
    <source>
        <tissue evidence="2">Leaves</tissue>
    </source>
</reference>
<organism evidence="2 3">
    <name type="scientific">Helianthus annuus</name>
    <name type="common">Common sunflower</name>
    <dbReference type="NCBI Taxonomy" id="4232"/>
    <lineage>
        <taxon>Eukaryota</taxon>
        <taxon>Viridiplantae</taxon>
        <taxon>Streptophyta</taxon>
        <taxon>Embryophyta</taxon>
        <taxon>Tracheophyta</taxon>
        <taxon>Spermatophyta</taxon>
        <taxon>Magnoliopsida</taxon>
        <taxon>eudicotyledons</taxon>
        <taxon>Gunneridae</taxon>
        <taxon>Pentapetalae</taxon>
        <taxon>asterids</taxon>
        <taxon>campanulids</taxon>
        <taxon>Asterales</taxon>
        <taxon>Asteraceae</taxon>
        <taxon>Asteroideae</taxon>
        <taxon>Heliantheae alliance</taxon>
        <taxon>Heliantheae</taxon>
        <taxon>Helianthus</taxon>
    </lineage>
</organism>
<dbReference type="EMBL" id="CM007906">
    <property type="protein sequence ID" value="OTF85816.1"/>
    <property type="molecule type" value="Genomic_DNA"/>
</dbReference>
<accession>A0A251RN99</accession>
<evidence type="ECO:0000313" key="2">
    <source>
        <dbReference type="EMBL" id="OTF85816.1"/>
    </source>
</evidence>
<dbReference type="InParanoid" id="A0A251RN99"/>
<gene>
    <name evidence="2" type="ORF">HannXRQ_Chr17g0544031</name>
    <name evidence="1" type="ORF">HanXRQr2_Chr17g0793941</name>
</gene>
<proteinExistence type="predicted"/>
<name>A0A251RN99_HELAN</name>
<sequence>MRAFHELNATKVHDKETCIIQCGLSNGISISYKVLQMVWEMLEKMSFLGLLLSLRSQY</sequence>
<dbReference type="Proteomes" id="UP000215914">
    <property type="component" value="Chromosome 17"/>
</dbReference>
<dbReference type="Gramene" id="mRNA:HanXRQr2_Chr17g0793941">
    <property type="protein sequence ID" value="mRNA:HanXRQr2_Chr17g0793941"/>
    <property type="gene ID" value="HanXRQr2_Chr17g0793941"/>
</dbReference>